<dbReference type="AlphaFoldDB" id="A0AAJ4T9D7"/>
<protein>
    <recommendedName>
        <fullName evidence="5">Integrase</fullName>
    </recommendedName>
</protein>
<dbReference type="InterPro" id="IPR011010">
    <property type="entry name" value="DNA_brk_join_enz"/>
</dbReference>
<accession>A0AAJ4T9D7</accession>
<dbReference type="InterPro" id="IPR013762">
    <property type="entry name" value="Integrase-like_cat_sf"/>
</dbReference>
<dbReference type="SUPFAM" id="SSF56349">
    <property type="entry name" value="DNA breaking-rejoining enzymes"/>
    <property type="match status" value="1"/>
</dbReference>
<dbReference type="RefSeq" id="WP_333721970.1">
    <property type="nucleotide sequence ID" value="NZ_CP049216.1"/>
</dbReference>
<dbReference type="GO" id="GO:0003677">
    <property type="term" value="F:DNA binding"/>
    <property type="evidence" value="ECO:0007669"/>
    <property type="project" value="InterPro"/>
</dbReference>
<keyword evidence="1" id="KW-0233">DNA recombination</keyword>
<dbReference type="Gene3D" id="1.10.443.10">
    <property type="entry name" value="Intergrase catalytic core"/>
    <property type="match status" value="1"/>
</dbReference>
<evidence type="ECO:0000313" key="3">
    <source>
        <dbReference type="EMBL" id="QTG12929.1"/>
    </source>
</evidence>
<proteinExistence type="predicted"/>
<dbReference type="Proteomes" id="UP000663946">
    <property type="component" value="Chromosome 1"/>
</dbReference>
<gene>
    <name evidence="3" type="ORF">G6M86_06590</name>
</gene>
<dbReference type="GO" id="GO:0006310">
    <property type="term" value="P:DNA recombination"/>
    <property type="evidence" value="ECO:0007669"/>
    <property type="project" value="UniProtKB-KW"/>
</dbReference>
<evidence type="ECO:0008006" key="5">
    <source>
        <dbReference type="Google" id="ProtNLM"/>
    </source>
</evidence>
<evidence type="ECO:0000313" key="4">
    <source>
        <dbReference type="Proteomes" id="UP000663946"/>
    </source>
</evidence>
<feature type="region of interest" description="Disordered" evidence="2">
    <location>
        <begin position="12"/>
        <end position="37"/>
    </location>
</feature>
<reference evidence="3" key="1">
    <citation type="submission" date="2020-02" db="EMBL/GenBank/DDBJ databases">
        <title>Unexpected conservation and global transmission of agrobacterial virulence plasmids.</title>
        <authorList>
            <person name="Weisberg A.J."/>
            <person name="Davis E.W. II"/>
            <person name="Tabima J.R."/>
            <person name="Belcher M.S."/>
            <person name="Miller M."/>
            <person name="Kuo C.-H."/>
            <person name="Loper J.E."/>
            <person name="Grunwald N.J."/>
            <person name="Putnam M.L."/>
            <person name="Chang J.H."/>
        </authorList>
    </citation>
    <scope>NUCLEOTIDE SEQUENCE</scope>
    <source>
        <strain evidence="3">Q15/94</strain>
    </source>
</reference>
<organism evidence="3 4">
    <name type="scientific">Agrobacterium tumefaciens</name>
    <dbReference type="NCBI Taxonomy" id="358"/>
    <lineage>
        <taxon>Bacteria</taxon>
        <taxon>Pseudomonadati</taxon>
        <taxon>Pseudomonadota</taxon>
        <taxon>Alphaproteobacteria</taxon>
        <taxon>Hyphomicrobiales</taxon>
        <taxon>Rhizobiaceae</taxon>
        <taxon>Rhizobium/Agrobacterium group</taxon>
        <taxon>Agrobacterium</taxon>
        <taxon>Agrobacterium tumefaciens complex</taxon>
    </lineage>
</organism>
<dbReference type="EMBL" id="CP049216">
    <property type="protein sequence ID" value="QTG12929.1"/>
    <property type="molecule type" value="Genomic_DNA"/>
</dbReference>
<evidence type="ECO:0000256" key="2">
    <source>
        <dbReference type="SAM" id="MobiDB-lite"/>
    </source>
</evidence>
<name>A0AAJ4T9D7_AGRTU</name>
<feature type="compositionally biased region" description="Basic and acidic residues" evidence="2">
    <location>
        <begin position="23"/>
        <end position="35"/>
    </location>
</feature>
<dbReference type="GO" id="GO:0015074">
    <property type="term" value="P:DNA integration"/>
    <property type="evidence" value="ECO:0007669"/>
    <property type="project" value="InterPro"/>
</dbReference>
<evidence type="ECO:0000256" key="1">
    <source>
        <dbReference type="ARBA" id="ARBA00023172"/>
    </source>
</evidence>
<sequence>MKVKIKHIEWRDGRPRFKPGPGLREKGHRPQDLKHPNGRWFTQGEALDWSNEFVRALTAAKAENAPAALPAVKILPRRKEPAVYPLSKLMDEWLKSPRVLSKATATIRDYKQKARVLETHDPDLWASEVLALDQTICFGLYEDLWTTRGLATARGALVVLGMAIKWGMRSGRLKGMSINPARDLDMQQPDPRARFLTKEEFNCLVETAEGKKFRRVDLADMLFCGVWTSQRQFDRLALKQSAFRNGRFVLQQHKTGAIVNPPVAEPYKVRLDAAAERRKVKGIISPYAHLNEGTWEQWNAYTYRNLFADVRAVAAKKMPSLKTVMEKDLRATGVTWMALAGNTLPQICAVSGHSMQGAHTILKHYLALHPEMATTAIGNLVTWYEGGGNSDLAI</sequence>